<dbReference type="PATRIC" id="fig|106592.7.peg.4536"/>
<dbReference type="Pfam" id="PF17186">
    <property type="entry name" value="Lipocalin_9"/>
    <property type="match status" value="1"/>
</dbReference>
<dbReference type="AlphaFoldDB" id="A0A0L8BZU4"/>
<feature type="chain" id="PRO_5005581229" evidence="1">
    <location>
        <begin position="24"/>
        <end position="357"/>
    </location>
</feature>
<evidence type="ECO:0000313" key="4">
    <source>
        <dbReference type="Proteomes" id="UP000037425"/>
    </source>
</evidence>
<accession>A0A0L8BZU4</accession>
<dbReference type="Gene3D" id="2.40.370.10">
    <property type="entry name" value="AttH-like domain"/>
    <property type="match status" value="2"/>
</dbReference>
<dbReference type="SUPFAM" id="SSF159245">
    <property type="entry name" value="AttH-like"/>
    <property type="match status" value="1"/>
</dbReference>
<proteinExistence type="predicted"/>
<dbReference type="OrthoDB" id="9770826at2"/>
<protein>
    <submittedName>
        <fullName evidence="3">Iron ABC transporter permease</fullName>
    </submittedName>
</protein>
<evidence type="ECO:0000313" key="3">
    <source>
        <dbReference type="EMBL" id="KOF20034.1"/>
    </source>
</evidence>
<dbReference type="InterPro" id="IPR010791">
    <property type="entry name" value="AttH_dom"/>
</dbReference>
<evidence type="ECO:0000256" key="1">
    <source>
        <dbReference type="SAM" id="SignalP"/>
    </source>
</evidence>
<name>A0A0L8BZU4_ENSAD</name>
<dbReference type="PANTHER" id="PTHR38591:SF1">
    <property type="entry name" value="BLL1000 PROTEIN"/>
    <property type="match status" value="1"/>
</dbReference>
<evidence type="ECO:0000259" key="2">
    <source>
        <dbReference type="Pfam" id="PF07143"/>
    </source>
</evidence>
<dbReference type="Proteomes" id="UP000037425">
    <property type="component" value="Unassembled WGS sequence"/>
</dbReference>
<dbReference type="PANTHER" id="PTHR38591">
    <property type="entry name" value="HYDROLASE"/>
    <property type="match status" value="1"/>
</dbReference>
<sequence>MSVRSIAFALAVMTMASLSGSQAASEGFAGLGSAAEGFSVPQPGLLFRFPADHGPHPDFRIEWWYLTANLEAPDGTRYGAQWTLFRSALAPREASGWSSPQLWMGHAAVTTSGDHFVAERISRGGVGQAGVVAEPFSAWIDDWQMKGLAAPGSDQLADLNVTAAAKDFGYELRLSATGPLVPHGDNGYSVKSAKGQASYYYSQPFYAVTGSLALPTGNVAVTGKAWLDREWSSQPLAEDQTGWDWFSLHLDTGEKLMGFRLRDAGEGFTSATWITAEGRPEPLPAGALQIVPVRTAKVAGRRIPVAWNVRIPSRGFDVTTTPLNDQAWMSTSTPYWEGPISFGGNVGGRGYLEMTGY</sequence>
<dbReference type="Pfam" id="PF07143">
    <property type="entry name" value="CrtC"/>
    <property type="match status" value="1"/>
</dbReference>
<organism evidence="3 4">
    <name type="scientific">Ensifer adhaerens</name>
    <name type="common">Sinorhizobium morelense</name>
    <dbReference type="NCBI Taxonomy" id="106592"/>
    <lineage>
        <taxon>Bacteria</taxon>
        <taxon>Pseudomonadati</taxon>
        <taxon>Pseudomonadota</taxon>
        <taxon>Alphaproteobacteria</taxon>
        <taxon>Hyphomicrobiales</taxon>
        <taxon>Rhizobiaceae</taxon>
        <taxon>Sinorhizobium/Ensifer group</taxon>
        <taxon>Ensifer</taxon>
    </lineage>
</organism>
<dbReference type="RefSeq" id="WP_053248482.1">
    <property type="nucleotide sequence ID" value="NZ_LGAP01000003.1"/>
</dbReference>
<feature type="domain" description="AttH" evidence="2">
    <location>
        <begin position="61"/>
        <end position="233"/>
    </location>
</feature>
<feature type="signal peptide" evidence="1">
    <location>
        <begin position="1"/>
        <end position="23"/>
    </location>
</feature>
<gene>
    <name evidence="3" type="ORF">AC244_08940</name>
</gene>
<dbReference type="EMBL" id="LGAP01000003">
    <property type="protein sequence ID" value="KOF20034.1"/>
    <property type="molecule type" value="Genomic_DNA"/>
</dbReference>
<dbReference type="InterPro" id="IPR023374">
    <property type="entry name" value="AttH-like_dom_sf"/>
</dbReference>
<keyword evidence="1" id="KW-0732">Signal</keyword>
<reference evidence="4" key="1">
    <citation type="submission" date="2015-07" db="EMBL/GenBank/DDBJ databases">
        <title>Whole genome sequence of an Ensifer adhaerens strain isolated from a cave pool in the Wind Cave National Park.</title>
        <authorList>
            <person name="Eng W.W.H."/>
            <person name="Gan H.M."/>
            <person name="Barton H.A."/>
            <person name="Savka M.A."/>
        </authorList>
    </citation>
    <scope>NUCLEOTIDE SEQUENCE [LARGE SCALE GENOMIC DNA]</scope>
    <source>
        <strain evidence="4">SD006</strain>
    </source>
</reference>
<comment type="caution">
    <text evidence="3">The sequence shown here is derived from an EMBL/GenBank/DDBJ whole genome shotgun (WGS) entry which is preliminary data.</text>
</comment>